<dbReference type="Proteomes" id="UP001501115">
    <property type="component" value="Unassembled WGS sequence"/>
</dbReference>
<evidence type="ECO:0000259" key="1">
    <source>
        <dbReference type="PROSITE" id="PS50995"/>
    </source>
</evidence>
<reference evidence="3" key="1">
    <citation type="journal article" date="2019" name="Int. J. Syst. Evol. Microbiol.">
        <title>The Global Catalogue of Microorganisms (GCM) 10K type strain sequencing project: providing services to taxonomists for standard genome sequencing and annotation.</title>
        <authorList>
            <consortium name="The Broad Institute Genomics Platform"/>
            <consortium name="The Broad Institute Genome Sequencing Center for Infectious Disease"/>
            <person name="Wu L."/>
            <person name="Ma J."/>
        </authorList>
    </citation>
    <scope>NUCLEOTIDE SEQUENCE [LARGE SCALE GENOMIC DNA]</scope>
    <source>
        <strain evidence="3">JCM 31290</strain>
    </source>
</reference>
<gene>
    <name evidence="2" type="ORF">GCM10023086_33240</name>
</gene>
<feature type="domain" description="HTH marR-type" evidence="1">
    <location>
        <begin position="7"/>
        <end position="135"/>
    </location>
</feature>
<dbReference type="InterPro" id="IPR000835">
    <property type="entry name" value="HTH_MarR-typ"/>
</dbReference>
<accession>A0ABP8FWS6</accession>
<evidence type="ECO:0000313" key="3">
    <source>
        <dbReference type="Proteomes" id="UP001501115"/>
    </source>
</evidence>
<dbReference type="PROSITE" id="PS50995">
    <property type="entry name" value="HTH_MARR_2"/>
    <property type="match status" value="1"/>
</dbReference>
<dbReference type="SMART" id="SM00347">
    <property type="entry name" value="HTH_MARR"/>
    <property type="match status" value="1"/>
</dbReference>
<dbReference type="RefSeq" id="WP_345662263.1">
    <property type="nucleotide sequence ID" value="NZ_BAABET010000004.1"/>
</dbReference>
<sequence>MESSGSIKEIRGLVLELGRRLDAHMRECLGALNLTPSQATALWELGTPVTMRQLADAMTCEPSNVTFVIDRLEGQGLVERRPHPTDRRAKQLVLTPEGKDFRERLIHTLSADSPLSHLSAVEQERLREGLLRAVERSQQPIAP</sequence>
<evidence type="ECO:0000313" key="2">
    <source>
        <dbReference type="EMBL" id="GAA4312612.1"/>
    </source>
</evidence>
<dbReference type="PANTHER" id="PTHR33164">
    <property type="entry name" value="TRANSCRIPTIONAL REGULATOR, MARR FAMILY"/>
    <property type="match status" value="1"/>
</dbReference>
<dbReference type="InterPro" id="IPR036390">
    <property type="entry name" value="WH_DNA-bd_sf"/>
</dbReference>
<dbReference type="SUPFAM" id="SSF46785">
    <property type="entry name" value="Winged helix' DNA-binding domain"/>
    <property type="match status" value="1"/>
</dbReference>
<dbReference type="PRINTS" id="PR00598">
    <property type="entry name" value="HTHMARR"/>
</dbReference>
<dbReference type="PANTHER" id="PTHR33164:SF43">
    <property type="entry name" value="HTH-TYPE TRANSCRIPTIONAL REPRESSOR YETL"/>
    <property type="match status" value="1"/>
</dbReference>
<protein>
    <submittedName>
        <fullName evidence="2">MarR family transcriptional regulator</fullName>
    </submittedName>
</protein>
<name>A0ABP8FWS6_9ACTN</name>
<dbReference type="InterPro" id="IPR039422">
    <property type="entry name" value="MarR/SlyA-like"/>
</dbReference>
<dbReference type="Gene3D" id="1.10.10.10">
    <property type="entry name" value="Winged helix-like DNA-binding domain superfamily/Winged helix DNA-binding domain"/>
    <property type="match status" value="1"/>
</dbReference>
<organism evidence="2 3">
    <name type="scientific">Streptomyces venetus</name>
    <dbReference type="NCBI Taxonomy" id="1701086"/>
    <lineage>
        <taxon>Bacteria</taxon>
        <taxon>Bacillati</taxon>
        <taxon>Actinomycetota</taxon>
        <taxon>Actinomycetes</taxon>
        <taxon>Kitasatosporales</taxon>
        <taxon>Streptomycetaceae</taxon>
        <taxon>Streptomyces</taxon>
    </lineage>
</organism>
<keyword evidence="3" id="KW-1185">Reference proteome</keyword>
<dbReference type="EMBL" id="BAABET010000004">
    <property type="protein sequence ID" value="GAA4312612.1"/>
    <property type="molecule type" value="Genomic_DNA"/>
</dbReference>
<comment type="caution">
    <text evidence="2">The sequence shown here is derived from an EMBL/GenBank/DDBJ whole genome shotgun (WGS) entry which is preliminary data.</text>
</comment>
<dbReference type="InterPro" id="IPR036388">
    <property type="entry name" value="WH-like_DNA-bd_sf"/>
</dbReference>
<dbReference type="Pfam" id="PF01047">
    <property type="entry name" value="MarR"/>
    <property type="match status" value="1"/>
</dbReference>
<proteinExistence type="predicted"/>